<dbReference type="Proteomes" id="UP000248021">
    <property type="component" value="Unassembled WGS sequence"/>
</dbReference>
<sequence length="334" mass="36982">MMSTEDLYRLLRSSHVQAQGIVDTVADPMLVLDEALRVQAASLAFYETFKVDRYDTIGRYVYELGDGQWDIPELRELLVRVIPKSAAIINYEVEHDFPELGRRTMLLTARTLRHPDHDGRTLLLTIVDATDRLKRDAAKEMLFSETRHRIKNLLAVTQSLARQTQTEGRSAEEYRDAFLGRFSALVQAEELAFSTDTENGLLALIERLLAPYMAEAGRVAIEPGVAVDLPSAMTTTLCLVIHELATNALKYGALSRQGGQVKISWEFADNALLRLKWIESGGPLTSPPVKSGYGTQLIKSAITHGLGGRVEHHYGDNGLNVEIAIPLGDTSPPS</sequence>
<dbReference type="InterPro" id="IPR036890">
    <property type="entry name" value="HATPase_C_sf"/>
</dbReference>
<evidence type="ECO:0000256" key="4">
    <source>
        <dbReference type="ARBA" id="ARBA00022679"/>
    </source>
</evidence>
<accession>A0A2V3TRV4</accession>
<dbReference type="Pfam" id="PF07536">
    <property type="entry name" value="HWE_HK"/>
    <property type="match status" value="1"/>
</dbReference>
<dbReference type="SUPFAM" id="SSF55874">
    <property type="entry name" value="ATPase domain of HSP90 chaperone/DNA topoisomerase II/histidine kinase"/>
    <property type="match status" value="1"/>
</dbReference>
<gene>
    <name evidence="9" type="ORF">C7450_1227</name>
</gene>
<dbReference type="GO" id="GO:0004673">
    <property type="term" value="F:protein histidine kinase activity"/>
    <property type="evidence" value="ECO:0007669"/>
    <property type="project" value="UniProtKB-EC"/>
</dbReference>
<keyword evidence="7" id="KW-0067">ATP-binding</keyword>
<dbReference type="PANTHER" id="PTHR41523:SF8">
    <property type="entry name" value="ETHYLENE RESPONSE SENSOR PROTEIN"/>
    <property type="match status" value="1"/>
</dbReference>
<protein>
    <recommendedName>
        <fullName evidence="2">histidine kinase</fullName>
        <ecNumber evidence="2">2.7.13.3</ecNumber>
    </recommendedName>
</protein>
<dbReference type="InterPro" id="IPR011102">
    <property type="entry name" value="Sig_transdc_His_kinase_HWE"/>
</dbReference>
<keyword evidence="5" id="KW-0547">Nucleotide-binding</keyword>
<dbReference type="RefSeq" id="WP_342588568.1">
    <property type="nucleotide sequence ID" value="NZ_JAHBRY010000004.1"/>
</dbReference>
<comment type="caution">
    <text evidence="9">The sequence shown here is derived from an EMBL/GenBank/DDBJ whole genome shotgun (WGS) entry which is preliminary data.</text>
</comment>
<reference evidence="9 10" key="1">
    <citation type="submission" date="2018-05" db="EMBL/GenBank/DDBJ databases">
        <title>Genomic Encyclopedia of Type Strains, Phase IV (KMG-IV): sequencing the most valuable type-strain genomes for metagenomic binning, comparative biology and taxonomic classification.</title>
        <authorList>
            <person name="Goeker M."/>
        </authorList>
    </citation>
    <scope>NUCLEOTIDE SEQUENCE [LARGE SCALE GENOMIC DNA]</scope>
    <source>
        <strain evidence="9 10">DSM 6462</strain>
    </source>
</reference>
<evidence type="ECO:0000256" key="1">
    <source>
        <dbReference type="ARBA" id="ARBA00000085"/>
    </source>
</evidence>
<dbReference type="EC" id="2.7.13.3" evidence="2"/>
<keyword evidence="6 9" id="KW-0418">Kinase</keyword>
<dbReference type="InterPro" id="IPR013656">
    <property type="entry name" value="PAS_4"/>
</dbReference>
<dbReference type="SUPFAM" id="SSF55785">
    <property type="entry name" value="PYP-like sensor domain (PAS domain)"/>
    <property type="match status" value="1"/>
</dbReference>
<evidence type="ECO:0000313" key="9">
    <source>
        <dbReference type="EMBL" id="PXW50896.1"/>
    </source>
</evidence>
<evidence type="ECO:0000256" key="7">
    <source>
        <dbReference type="ARBA" id="ARBA00022840"/>
    </source>
</evidence>
<name>A0A2V3TRV4_9HYPH</name>
<keyword evidence="4" id="KW-0808">Transferase</keyword>
<comment type="catalytic activity">
    <reaction evidence="1">
        <text>ATP + protein L-histidine = ADP + protein N-phospho-L-histidine.</text>
        <dbReference type="EC" id="2.7.13.3"/>
    </reaction>
</comment>
<proteinExistence type="predicted"/>
<evidence type="ECO:0000256" key="5">
    <source>
        <dbReference type="ARBA" id="ARBA00022741"/>
    </source>
</evidence>
<dbReference type="Pfam" id="PF08448">
    <property type="entry name" value="PAS_4"/>
    <property type="match status" value="1"/>
</dbReference>
<dbReference type="Gene3D" id="3.30.450.20">
    <property type="entry name" value="PAS domain"/>
    <property type="match status" value="1"/>
</dbReference>
<feature type="domain" description="Signal transduction histidine kinase HWE region" evidence="8">
    <location>
        <begin position="145"/>
        <end position="226"/>
    </location>
</feature>
<evidence type="ECO:0000313" key="10">
    <source>
        <dbReference type="Proteomes" id="UP000248021"/>
    </source>
</evidence>
<dbReference type="PANTHER" id="PTHR41523">
    <property type="entry name" value="TWO-COMPONENT SYSTEM SENSOR PROTEIN"/>
    <property type="match status" value="1"/>
</dbReference>
<dbReference type="EMBL" id="QJJK01000022">
    <property type="protein sequence ID" value="PXW50896.1"/>
    <property type="molecule type" value="Genomic_DNA"/>
</dbReference>
<keyword evidence="10" id="KW-1185">Reference proteome</keyword>
<dbReference type="AlphaFoldDB" id="A0A2V3TRV4"/>
<evidence type="ECO:0000256" key="6">
    <source>
        <dbReference type="ARBA" id="ARBA00022777"/>
    </source>
</evidence>
<dbReference type="Gene3D" id="3.30.565.10">
    <property type="entry name" value="Histidine kinase-like ATPase, C-terminal domain"/>
    <property type="match status" value="1"/>
</dbReference>
<evidence type="ECO:0000256" key="3">
    <source>
        <dbReference type="ARBA" id="ARBA00022553"/>
    </source>
</evidence>
<organism evidence="9 10">
    <name type="scientific">Chelatococcus asaccharovorans</name>
    <dbReference type="NCBI Taxonomy" id="28210"/>
    <lineage>
        <taxon>Bacteria</taxon>
        <taxon>Pseudomonadati</taxon>
        <taxon>Pseudomonadota</taxon>
        <taxon>Alphaproteobacteria</taxon>
        <taxon>Hyphomicrobiales</taxon>
        <taxon>Chelatococcaceae</taxon>
        <taxon>Chelatococcus</taxon>
    </lineage>
</organism>
<keyword evidence="3" id="KW-0597">Phosphoprotein</keyword>
<dbReference type="GO" id="GO:0005524">
    <property type="term" value="F:ATP binding"/>
    <property type="evidence" value="ECO:0007669"/>
    <property type="project" value="UniProtKB-KW"/>
</dbReference>
<evidence type="ECO:0000259" key="8">
    <source>
        <dbReference type="SMART" id="SM00911"/>
    </source>
</evidence>
<evidence type="ECO:0000256" key="2">
    <source>
        <dbReference type="ARBA" id="ARBA00012438"/>
    </source>
</evidence>
<dbReference type="SMART" id="SM00911">
    <property type="entry name" value="HWE_HK"/>
    <property type="match status" value="1"/>
</dbReference>
<dbReference type="InterPro" id="IPR035965">
    <property type="entry name" value="PAS-like_dom_sf"/>
</dbReference>